<gene>
    <name evidence="4" type="ORF">ACFO3E_10155</name>
</gene>
<evidence type="ECO:0000313" key="5">
    <source>
        <dbReference type="Proteomes" id="UP001595957"/>
    </source>
</evidence>
<evidence type="ECO:0000313" key="4">
    <source>
        <dbReference type="EMBL" id="MFC4594547.1"/>
    </source>
</evidence>
<dbReference type="Gene3D" id="1.10.357.10">
    <property type="entry name" value="Tetracycline Repressor, domain 2"/>
    <property type="match status" value="1"/>
</dbReference>
<dbReference type="InterPro" id="IPR009057">
    <property type="entry name" value="Homeodomain-like_sf"/>
</dbReference>
<keyword evidence="5" id="KW-1185">Reference proteome</keyword>
<dbReference type="EMBL" id="JBHSFZ010000019">
    <property type="protein sequence ID" value="MFC4594547.1"/>
    <property type="molecule type" value="Genomic_DNA"/>
</dbReference>
<sequence length="213" mass="23665">MATALRLFNSNGVDRVAIYKIASDLGISPGNLTYHFAKKQDIIYSLIDRLEIEAAEVLTTPRNPGAKHLAGYMVNLFSLMWRYHFFFESLTYFTATDPHLAESYRRIMHTAIGGSVQRIENAIACGDIEPMKAPNSPKILGENMWAVWVNRLGAARSSLDETSDGVAAIYDCCVHHISLIQPYASNSYVARLHEAVKDLLDVDQDSVARQATG</sequence>
<dbReference type="InterPro" id="IPR025722">
    <property type="entry name" value="TetR"/>
</dbReference>
<feature type="DNA-binding region" description="H-T-H motif" evidence="2">
    <location>
        <begin position="17"/>
        <end position="36"/>
    </location>
</feature>
<evidence type="ECO:0000256" key="1">
    <source>
        <dbReference type="ARBA" id="ARBA00023125"/>
    </source>
</evidence>
<organism evidence="4 5">
    <name type="scientific">Sphingobium tyrosinilyticum</name>
    <dbReference type="NCBI Taxonomy" id="2715436"/>
    <lineage>
        <taxon>Bacteria</taxon>
        <taxon>Pseudomonadati</taxon>
        <taxon>Pseudomonadota</taxon>
        <taxon>Alphaproteobacteria</taxon>
        <taxon>Sphingomonadales</taxon>
        <taxon>Sphingomonadaceae</taxon>
        <taxon>Sphingobium</taxon>
    </lineage>
</organism>
<name>A0ABV9F0Y4_9SPHN</name>
<dbReference type="InterPro" id="IPR001647">
    <property type="entry name" value="HTH_TetR"/>
</dbReference>
<evidence type="ECO:0000259" key="3">
    <source>
        <dbReference type="PROSITE" id="PS50977"/>
    </source>
</evidence>
<evidence type="ECO:0000256" key="2">
    <source>
        <dbReference type="PROSITE-ProRule" id="PRU00335"/>
    </source>
</evidence>
<dbReference type="Pfam" id="PF13972">
    <property type="entry name" value="TetR"/>
    <property type="match status" value="1"/>
</dbReference>
<dbReference type="Pfam" id="PF00440">
    <property type="entry name" value="TetR_N"/>
    <property type="match status" value="1"/>
</dbReference>
<dbReference type="Proteomes" id="UP001595957">
    <property type="component" value="Unassembled WGS sequence"/>
</dbReference>
<dbReference type="PROSITE" id="PS50977">
    <property type="entry name" value="HTH_TETR_2"/>
    <property type="match status" value="1"/>
</dbReference>
<reference evidence="5" key="1">
    <citation type="journal article" date="2019" name="Int. J. Syst. Evol. Microbiol.">
        <title>The Global Catalogue of Microorganisms (GCM) 10K type strain sequencing project: providing services to taxonomists for standard genome sequencing and annotation.</title>
        <authorList>
            <consortium name="The Broad Institute Genomics Platform"/>
            <consortium name="The Broad Institute Genome Sequencing Center for Infectious Disease"/>
            <person name="Wu L."/>
            <person name="Ma J."/>
        </authorList>
    </citation>
    <scope>NUCLEOTIDE SEQUENCE [LARGE SCALE GENOMIC DNA]</scope>
    <source>
        <strain evidence="5">NBRC 103632</strain>
    </source>
</reference>
<proteinExistence type="predicted"/>
<accession>A0ABV9F0Y4</accession>
<feature type="domain" description="HTH tetR-type" evidence="3">
    <location>
        <begin position="1"/>
        <end position="54"/>
    </location>
</feature>
<protein>
    <submittedName>
        <fullName evidence="4">TetR/AcrR family transcriptional regulator</fullName>
    </submittedName>
</protein>
<keyword evidence="1 2" id="KW-0238">DNA-binding</keyword>
<comment type="caution">
    <text evidence="4">The sequence shown here is derived from an EMBL/GenBank/DDBJ whole genome shotgun (WGS) entry which is preliminary data.</text>
</comment>
<dbReference type="SUPFAM" id="SSF46689">
    <property type="entry name" value="Homeodomain-like"/>
    <property type="match status" value="1"/>
</dbReference>